<evidence type="ECO:0000313" key="4">
    <source>
        <dbReference type="Proteomes" id="UP001057375"/>
    </source>
</evidence>
<feature type="compositionally biased region" description="Low complexity" evidence="2">
    <location>
        <begin position="21"/>
        <end position="33"/>
    </location>
</feature>
<keyword evidence="4" id="KW-1185">Reference proteome</keyword>
<evidence type="ECO:0000256" key="1">
    <source>
        <dbReference type="SAM" id="Coils"/>
    </source>
</evidence>
<feature type="compositionally biased region" description="Basic and acidic residues" evidence="2">
    <location>
        <begin position="115"/>
        <end position="160"/>
    </location>
</feature>
<organism evidence="3 4">
    <name type="scientific">Aduncisulcus paluster</name>
    <dbReference type="NCBI Taxonomy" id="2918883"/>
    <lineage>
        <taxon>Eukaryota</taxon>
        <taxon>Metamonada</taxon>
        <taxon>Carpediemonas-like organisms</taxon>
        <taxon>Aduncisulcus</taxon>
    </lineage>
</organism>
<evidence type="ECO:0000256" key="2">
    <source>
        <dbReference type="SAM" id="MobiDB-lite"/>
    </source>
</evidence>
<feature type="region of interest" description="Disordered" evidence="2">
    <location>
        <begin position="1"/>
        <end position="41"/>
    </location>
</feature>
<reference evidence="3" key="1">
    <citation type="submission" date="2022-03" db="EMBL/GenBank/DDBJ databases">
        <title>Draft genome sequence of Aduncisulcus paluster, a free-living microaerophilic Fornicata.</title>
        <authorList>
            <person name="Yuyama I."/>
            <person name="Kume K."/>
            <person name="Tamura T."/>
            <person name="Inagaki Y."/>
            <person name="Hashimoto T."/>
        </authorList>
    </citation>
    <scope>NUCLEOTIDE SEQUENCE</scope>
    <source>
        <strain evidence="3">NY0171</strain>
    </source>
</reference>
<comment type="caution">
    <text evidence="3">The sequence shown here is derived from an EMBL/GenBank/DDBJ whole genome shotgun (WGS) entry which is preliminary data.</text>
</comment>
<sequence length="256" mass="29900">MHPIPSGSAHRTVSPGRSRRPLSSPYRSVSPRSSTRRVGERVFDAKRDLQDAQDDLHLLENRVKKLLKEESLARQKTELARKKAADIKAMKLRHKKELERKRREALARTERLRMEAAENRRRQQERRAAIEQSRDRLLKEKQMEAIDRKRQAKLHREQRGRQKQAYSQWAKGVNRSIRGSTIEGYRKLQELKEKQVEEAEEANDKLVASLVHKKETTIRGASKLAQQEAALLERLKKLRDDQYSAYKELETALSSP</sequence>
<dbReference type="EMBL" id="BQXS01012316">
    <property type="protein sequence ID" value="GKT21414.1"/>
    <property type="molecule type" value="Genomic_DNA"/>
</dbReference>
<feature type="region of interest" description="Disordered" evidence="2">
    <location>
        <begin position="115"/>
        <end position="170"/>
    </location>
</feature>
<protein>
    <submittedName>
        <fullName evidence="3">Uncharacterized protein</fullName>
    </submittedName>
</protein>
<evidence type="ECO:0000313" key="3">
    <source>
        <dbReference type="EMBL" id="GKT21414.1"/>
    </source>
</evidence>
<name>A0ABQ5K1C7_9EUKA</name>
<feature type="coiled-coil region" evidence="1">
    <location>
        <begin position="182"/>
        <end position="252"/>
    </location>
</feature>
<proteinExistence type="predicted"/>
<accession>A0ABQ5K1C7</accession>
<gene>
    <name evidence="3" type="ORF">ADUPG1_011898</name>
</gene>
<keyword evidence="1" id="KW-0175">Coiled coil</keyword>
<dbReference type="Proteomes" id="UP001057375">
    <property type="component" value="Unassembled WGS sequence"/>
</dbReference>